<dbReference type="EMBL" id="JABELV010000081">
    <property type="protein sequence ID" value="KAG7531831.1"/>
    <property type="molecule type" value="Genomic_DNA"/>
</dbReference>
<evidence type="ECO:0000256" key="9">
    <source>
        <dbReference type="ARBA" id="ARBA00048090"/>
    </source>
</evidence>
<evidence type="ECO:0000256" key="7">
    <source>
        <dbReference type="ARBA" id="ARBA00022840"/>
    </source>
</evidence>
<gene>
    <name evidence="10" type="ORF">FFLO_04057</name>
</gene>
<evidence type="ECO:0000256" key="6">
    <source>
        <dbReference type="ARBA" id="ARBA00022777"/>
    </source>
</evidence>
<comment type="caution">
    <text evidence="10">The sequence shown here is derived from an EMBL/GenBank/DDBJ whole genome shotgun (WGS) entry which is preliminary data.</text>
</comment>
<accession>A0A8K0JJG4</accession>
<dbReference type="PANTHER" id="PTHR43442">
    <property type="entry name" value="GLUCONOKINASE-RELATED"/>
    <property type="match status" value="1"/>
</dbReference>
<dbReference type="PANTHER" id="PTHR43442:SF3">
    <property type="entry name" value="GLUCONOKINASE-RELATED"/>
    <property type="match status" value="1"/>
</dbReference>
<dbReference type="GO" id="GO:0005524">
    <property type="term" value="F:ATP binding"/>
    <property type="evidence" value="ECO:0007669"/>
    <property type="project" value="UniProtKB-KW"/>
</dbReference>
<sequence length="277" mass="31152">MEEERFARIERGFAQPYEGARPALIIVMVRPHSGKSTIGISLADAFNIPFIDGDSLHPKSNVDKMSAGTPLDDNDRLPWLALIRATAERVCREEWVTKEQGLFGVLHEQDGNLNRDVEDLAELADWEFGEGWKWKGNLKKKTDESLGVPRGGLRRPAVVIACSALKKWYRDILRGHYPVEMPVSEISGEDTEEKVMTPKPSRMDTYFVYCKGTRELLQDRIAKRKGHFMGAKMLDSQLATLEEPEGEDGVVAVDISRTPAEITKEAVQKMVGVSKPW</sequence>
<dbReference type="CDD" id="cd02021">
    <property type="entry name" value="GntK"/>
    <property type="match status" value="1"/>
</dbReference>
<comment type="pathway">
    <text evidence="1">Carbohydrate acid metabolism; D-gluconate degradation.</text>
</comment>
<dbReference type="EC" id="2.7.1.12" evidence="3"/>
<protein>
    <recommendedName>
        <fullName evidence="3">gluconokinase</fullName>
        <ecNumber evidence="3">2.7.1.12</ecNumber>
    </recommendedName>
    <alternativeName>
        <fullName evidence="8">Gluconate kinase</fullName>
    </alternativeName>
</protein>
<evidence type="ECO:0000256" key="3">
    <source>
        <dbReference type="ARBA" id="ARBA00012054"/>
    </source>
</evidence>
<evidence type="ECO:0000256" key="1">
    <source>
        <dbReference type="ARBA" id="ARBA00004875"/>
    </source>
</evidence>
<dbReference type="InterPro" id="IPR027417">
    <property type="entry name" value="P-loop_NTPase"/>
</dbReference>
<keyword evidence="6" id="KW-0418">Kinase</keyword>
<evidence type="ECO:0000313" key="10">
    <source>
        <dbReference type="EMBL" id="KAG7531831.1"/>
    </source>
</evidence>
<evidence type="ECO:0000256" key="5">
    <source>
        <dbReference type="ARBA" id="ARBA00022741"/>
    </source>
</evidence>
<dbReference type="GO" id="GO:0005737">
    <property type="term" value="C:cytoplasm"/>
    <property type="evidence" value="ECO:0007669"/>
    <property type="project" value="TreeGrafter"/>
</dbReference>
<keyword evidence="5" id="KW-0547">Nucleotide-binding</keyword>
<dbReference type="UniPathway" id="UPA00792"/>
<dbReference type="InterPro" id="IPR006001">
    <property type="entry name" value="Therm_gnt_kin"/>
</dbReference>
<comment type="catalytic activity">
    <reaction evidence="9">
        <text>D-gluconate + ATP = 6-phospho-D-gluconate + ADP + H(+)</text>
        <dbReference type="Rhea" id="RHEA:19433"/>
        <dbReference type="ChEBI" id="CHEBI:15378"/>
        <dbReference type="ChEBI" id="CHEBI:18391"/>
        <dbReference type="ChEBI" id="CHEBI:30616"/>
        <dbReference type="ChEBI" id="CHEBI:58759"/>
        <dbReference type="ChEBI" id="CHEBI:456216"/>
        <dbReference type="EC" id="2.7.1.12"/>
    </reaction>
</comment>
<keyword evidence="4" id="KW-0808">Transferase</keyword>
<dbReference type="GO" id="GO:0046316">
    <property type="term" value="F:gluconokinase activity"/>
    <property type="evidence" value="ECO:0007669"/>
    <property type="project" value="UniProtKB-EC"/>
</dbReference>
<organism evidence="10 11">
    <name type="scientific">Filobasidium floriforme</name>
    <dbReference type="NCBI Taxonomy" id="5210"/>
    <lineage>
        <taxon>Eukaryota</taxon>
        <taxon>Fungi</taxon>
        <taxon>Dikarya</taxon>
        <taxon>Basidiomycota</taxon>
        <taxon>Agaricomycotina</taxon>
        <taxon>Tremellomycetes</taxon>
        <taxon>Filobasidiales</taxon>
        <taxon>Filobasidiaceae</taxon>
        <taxon>Filobasidium</taxon>
    </lineage>
</organism>
<dbReference type="SUPFAM" id="SSF52540">
    <property type="entry name" value="P-loop containing nucleoside triphosphate hydrolases"/>
    <property type="match status" value="1"/>
</dbReference>
<evidence type="ECO:0000256" key="2">
    <source>
        <dbReference type="ARBA" id="ARBA00008420"/>
    </source>
</evidence>
<keyword evidence="11" id="KW-1185">Reference proteome</keyword>
<proteinExistence type="inferred from homology"/>
<comment type="similarity">
    <text evidence="2">Belongs to the gluconokinase GntK/GntV family.</text>
</comment>
<keyword evidence="7" id="KW-0067">ATP-binding</keyword>
<evidence type="ECO:0000256" key="4">
    <source>
        <dbReference type="ARBA" id="ARBA00022679"/>
    </source>
</evidence>
<evidence type="ECO:0000256" key="8">
    <source>
        <dbReference type="ARBA" id="ARBA00029835"/>
    </source>
</evidence>
<reference evidence="10" key="1">
    <citation type="submission" date="2020-04" db="EMBL/GenBank/DDBJ databases">
        <title>Analysis of mating type loci in Filobasidium floriforme.</title>
        <authorList>
            <person name="Nowrousian M."/>
        </authorList>
    </citation>
    <scope>NUCLEOTIDE SEQUENCE</scope>
    <source>
        <strain evidence="10">CBS 6242</strain>
    </source>
</reference>
<name>A0A8K0JJG4_9TREE</name>
<dbReference type="AlphaFoldDB" id="A0A8K0JJG4"/>
<evidence type="ECO:0000313" key="11">
    <source>
        <dbReference type="Proteomes" id="UP000812966"/>
    </source>
</evidence>
<dbReference type="GO" id="GO:0005975">
    <property type="term" value="P:carbohydrate metabolic process"/>
    <property type="evidence" value="ECO:0007669"/>
    <property type="project" value="InterPro"/>
</dbReference>
<dbReference type="Gene3D" id="3.40.50.300">
    <property type="entry name" value="P-loop containing nucleotide triphosphate hydrolases"/>
    <property type="match status" value="1"/>
</dbReference>
<dbReference type="Proteomes" id="UP000812966">
    <property type="component" value="Unassembled WGS sequence"/>
</dbReference>